<proteinExistence type="inferred from homology"/>
<dbReference type="SUPFAM" id="SSF56281">
    <property type="entry name" value="Metallo-hydrolase/oxidoreductase"/>
    <property type="match status" value="1"/>
</dbReference>
<evidence type="ECO:0000256" key="3">
    <source>
        <dbReference type="ARBA" id="ARBA00022694"/>
    </source>
</evidence>
<evidence type="ECO:0000256" key="5">
    <source>
        <dbReference type="ARBA" id="ARBA00022723"/>
    </source>
</evidence>
<keyword evidence="4" id="KW-0540">Nuclease</keyword>
<evidence type="ECO:0000313" key="9">
    <source>
        <dbReference type="EMBL" id="RCH85358.1"/>
    </source>
</evidence>
<organism evidence="9 10">
    <name type="scientific">Rhizopus stolonifer</name>
    <name type="common">Rhizopus nigricans</name>
    <dbReference type="NCBI Taxonomy" id="4846"/>
    <lineage>
        <taxon>Eukaryota</taxon>
        <taxon>Fungi</taxon>
        <taxon>Fungi incertae sedis</taxon>
        <taxon>Mucoromycota</taxon>
        <taxon>Mucoromycotina</taxon>
        <taxon>Mucoromycetes</taxon>
        <taxon>Mucorales</taxon>
        <taxon>Mucorineae</taxon>
        <taxon>Rhizopodaceae</taxon>
        <taxon>Rhizopus</taxon>
    </lineage>
</organism>
<protein>
    <submittedName>
        <fullName evidence="9">Uncharacterized protein</fullName>
    </submittedName>
</protein>
<sequence>MVAPMDITFLGTGSAQPSSTRNHQSMALRLDGDIWLFDCGEATQHQLQKSKLKMGKISHVFITHMHGDHCFGLGPLLCSLSDHLNPSDSTPLEIYGPTPLRSWIRTTLRSTYTSLGRSYRVHELLHDGDRMDNNQDLHPSELPGQNIMSQKGVFESLPECGIYKVSASAIEHSIPSLGYVVKEPESVGKLDGLIPMVKAQADALKLRGIKNPMRVLGEIQRNNTPYELPDGQILYPPAKRPGREIVILGDTCNPAQLASLTHQPTLLIHEATNALTTLDPPELTLEEVEERTRAHGHSTPQMAAAFARQIGCKKLILTHFSSRYSGDLEPESIKVMEQIRQYAVKVLDDRDEDIYCARDLWSFEIKMEH</sequence>
<keyword evidence="5" id="KW-0479">Metal-binding</keyword>
<evidence type="ECO:0000256" key="4">
    <source>
        <dbReference type="ARBA" id="ARBA00022722"/>
    </source>
</evidence>
<evidence type="ECO:0000256" key="2">
    <source>
        <dbReference type="ARBA" id="ARBA00011738"/>
    </source>
</evidence>
<comment type="caution">
    <text evidence="9">The sequence shown here is derived from an EMBL/GenBank/DDBJ whole genome shotgun (WGS) entry which is preliminary data.</text>
</comment>
<dbReference type="GO" id="GO:0042781">
    <property type="term" value="F:3'-tRNA processing endoribonuclease activity"/>
    <property type="evidence" value="ECO:0007669"/>
    <property type="project" value="TreeGrafter"/>
</dbReference>
<keyword evidence="3" id="KW-0819">tRNA processing</keyword>
<keyword evidence="6" id="KW-0255">Endonuclease</keyword>
<dbReference type="PANTHER" id="PTHR46018:SF2">
    <property type="entry name" value="ZINC PHOSPHODIESTERASE ELAC PROTEIN 1"/>
    <property type="match status" value="1"/>
</dbReference>
<dbReference type="GO" id="GO:0005634">
    <property type="term" value="C:nucleus"/>
    <property type="evidence" value="ECO:0007669"/>
    <property type="project" value="TreeGrafter"/>
</dbReference>
<dbReference type="AlphaFoldDB" id="A0A367J5Z8"/>
<evidence type="ECO:0000256" key="8">
    <source>
        <dbReference type="ARBA" id="ARBA00022833"/>
    </source>
</evidence>
<dbReference type="HAMAP" id="MF_01818">
    <property type="entry name" value="RNase_Z_BN"/>
    <property type="match status" value="1"/>
</dbReference>
<dbReference type="STRING" id="4846.A0A367J5Z8"/>
<accession>A0A367J5Z8</accession>
<dbReference type="Proteomes" id="UP000253551">
    <property type="component" value="Unassembled WGS sequence"/>
</dbReference>
<evidence type="ECO:0000256" key="1">
    <source>
        <dbReference type="ARBA" id="ARBA00001947"/>
    </source>
</evidence>
<reference evidence="9 10" key="1">
    <citation type="journal article" date="2018" name="G3 (Bethesda)">
        <title>Phylogenetic and Phylogenomic Definition of Rhizopus Species.</title>
        <authorList>
            <person name="Gryganskyi A.P."/>
            <person name="Golan J."/>
            <person name="Dolatabadi S."/>
            <person name="Mondo S."/>
            <person name="Robb S."/>
            <person name="Idnurm A."/>
            <person name="Muszewska A."/>
            <person name="Steczkiewicz K."/>
            <person name="Masonjones S."/>
            <person name="Liao H.L."/>
            <person name="Gajdeczka M.T."/>
            <person name="Anike F."/>
            <person name="Vuek A."/>
            <person name="Anishchenko I.M."/>
            <person name="Voigt K."/>
            <person name="de Hoog G.S."/>
            <person name="Smith M.E."/>
            <person name="Heitman J."/>
            <person name="Vilgalys R."/>
            <person name="Stajich J.E."/>
        </authorList>
    </citation>
    <scope>NUCLEOTIDE SEQUENCE [LARGE SCALE GENOMIC DNA]</scope>
    <source>
        <strain evidence="9 10">LSU 92-RS-03</strain>
    </source>
</reference>
<dbReference type="CDD" id="cd07717">
    <property type="entry name" value="RNaseZ_ZiPD-like_MBL-fold"/>
    <property type="match status" value="1"/>
</dbReference>
<name>A0A367J5Z8_RHIST</name>
<dbReference type="InterPro" id="IPR013471">
    <property type="entry name" value="RNase_Z/BN"/>
</dbReference>
<comment type="cofactor">
    <cofactor evidence="1">
        <name>Zn(2+)</name>
        <dbReference type="ChEBI" id="CHEBI:29105"/>
    </cofactor>
</comment>
<evidence type="ECO:0000313" key="10">
    <source>
        <dbReference type="Proteomes" id="UP000253551"/>
    </source>
</evidence>
<comment type="subunit">
    <text evidence="2">Homodimer.</text>
</comment>
<dbReference type="GO" id="GO:0046872">
    <property type="term" value="F:metal ion binding"/>
    <property type="evidence" value="ECO:0007669"/>
    <property type="project" value="UniProtKB-KW"/>
</dbReference>
<dbReference type="EMBL" id="PJQM01004193">
    <property type="protein sequence ID" value="RCH85358.1"/>
    <property type="molecule type" value="Genomic_DNA"/>
</dbReference>
<keyword evidence="10" id="KW-1185">Reference proteome</keyword>
<evidence type="ECO:0000256" key="7">
    <source>
        <dbReference type="ARBA" id="ARBA00022801"/>
    </source>
</evidence>
<dbReference type="PANTHER" id="PTHR46018">
    <property type="entry name" value="ZINC PHOSPHODIESTERASE ELAC PROTEIN 1"/>
    <property type="match status" value="1"/>
</dbReference>
<keyword evidence="7" id="KW-0378">Hydrolase</keyword>
<keyword evidence="8" id="KW-0862">Zinc</keyword>
<dbReference type="OrthoDB" id="527344at2759"/>
<evidence type="ECO:0000256" key="6">
    <source>
        <dbReference type="ARBA" id="ARBA00022759"/>
    </source>
</evidence>
<dbReference type="Pfam" id="PF23023">
    <property type="entry name" value="Anti-Pycsar_Apyc1"/>
    <property type="match status" value="1"/>
</dbReference>
<dbReference type="InterPro" id="IPR036866">
    <property type="entry name" value="RibonucZ/Hydroxyglut_hydro"/>
</dbReference>
<gene>
    <name evidence="9" type="ORF">CU098_005581</name>
</gene>
<dbReference type="Gene3D" id="3.60.15.10">
    <property type="entry name" value="Ribonuclease Z/Hydroxyacylglutathione hydrolase-like"/>
    <property type="match status" value="1"/>
</dbReference>